<dbReference type="Gene3D" id="3.40.430.10">
    <property type="entry name" value="Dihydrofolate Reductase, subunit A"/>
    <property type="match status" value="1"/>
</dbReference>
<evidence type="ECO:0000256" key="7">
    <source>
        <dbReference type="PIRNR" id="PIRNR000194"/>
    </source>
</evidence>
<reference evidence="10" key="1">
    <citation type="journal article" date="2019" name="Int. J. Syst. Evol. Microbiol.">
        <title>The Global Catalogue of Microorganisms (GCM) 10K type strain sequencing project: providing services to taxonomists for standard genome sequencing and annotation.</title>
        <authorList>
            <consortium name="The Broad Institute Genomics Platform"/>
            <consortium name="The Broad Institute Genome Sequencing Center for Infectious Disease"/>
            <person name="Wu L."/>
            <person name="Ma J."/>
        </authorList>
    </citation>
    <scope>NUCLEOTIDE SEQUENCE [LARGE SCALE GENOMIC DNA]</scope>
    <source>
        <strain evidence="10">CCUG 55590</strain>
    </source>
</reference>
<dbReference type="SUPFAM" id="SSF53597">
    <property type="entry name" value="Dihydrofolate reductase-like"/>
    <property type="match status" value="1"/>
</dbReference>
<gene>
    <name evidence="9" type="ORF">ACFQO8_07135</name>
</gene>
<evidence type="ECO:0000256" key="1">
    <source>
        <dbReference type="ARBA" id="ARBA00004903"/>
    </source>
</evidence>
<evidence type="ECO:0000256" key="5">
    <source>
        <dbReference type="ARBA" id="ARBA00022857"/>
    </source>
</evidence>
<dbReference type="InterPro" id="IPR024072">
    <property type="entry name" value="DHFR-like_dom_sf"/>
</dbReference>
<evidence type="ECO:0000313" key="10">
    <source>
        <dbReference type="Proteomes" id="UP001596439"/>
    </source>
</evidence>
<dbReference type="CDD" id="cd00209">
    <property type="entry name" value="DHFR"/>
    <property type="match status" value="1"/>
</dbReference>
<dbReference type="EMBL" id="JBHTCE010000001">
    <property type="protein sequence ID" value="MFC7389915.1"/>
    <property type="molecule type" value="Genomic_DNA"/>
</dbReference>
<comment type="similarity">
    <text evidence="2 7">Belongs to the dihydrofolate reductase family.</text>
</comment>
<evidence type="ECO:0000256" key="2">
    <source>
        <dbReference type="ARBA" id="ARBA00009539"/>
    </source>
</evidence>
<sequence>MISHVVAYGLNREIGKDNDLLWRLPDDLKHFKTVTSGGTVVMGRKTFESIGKALPNRRNIVVTSDPSFEADQIEVWHDLERLVEESQNEEWFVIGGATLYDQTMSVTSRIYATEVESTFEGDTFYPERIGSWTITHQSNHPQDDKHAYAFSFIQYDKADIDE</sequence>
<dbReference type="PANTHER" id="PTHR48069">
    <property type="entry name" value="DIHYDROFOLATE REDUCTASE"/>
    <property type="match status" value="1"/>
</dbReference>
<keyword evidence="10" id="KW-1185">Reference proteome</keyword>
<accession>A0ABW2PPB0</accession>
<dbReference type="InterPro" id="IPR012259">
    <property type="entry name" value="DHFR"/>
</dbReference>
<dbReference type="Pfam" id="PF00186">
    <property type="entry name" value="DHFR_1"/>
    <property type="match status" value="1"/>
</dbReference>
<dbReference type="InterPro" id="IPR001796">
    <property type="entry name" value="DHFR_dom"/>
</dbReference>
<dbReference type="PROSITE" id="PS51330">
    <property type="entry name" value="DHFR_2"/>
    <property type="match status" value="1"/>
</dbReference>
<evidence type="ECO:0000313" key="9">
    <source>
        <dbReference type="EMBL" id="MFC7389915.1"/>
    </source>
</evidence>
<dbReference type="GO" id="GO:0004146">
    <property type="term" value="F:dihydrofolate reductase activity"/>
    <property type="evidence" value="ECO:0007669"/>
    <property type="project" value="UniProtKB-EC"/>
</dbReference>
<organism evidence="9 10">
    <name type="scientific">Exiguobacterium aestuarii</name>
    <dbReference type="NCBI Taxonomy" id="273527"/>
    <lineage>
        <taxon>Bacteria</taxon>
        <taxon>Bacillati</taxon>
        <taxon>Bacillota</taxon>
        <taxon>Bacilli</taxon>
        <taxon>Bacillales</taxon>
        <taxon>Bacillales Family XII. Incertae Sedis</taxon>
        <taxon>Exiguobacterium</taxon>
    </lineage>
</organism>
<dbReference type="PANTHER" id="PTHR48069:SF3">
    <property type="entry name" value="DIHYDROFOLATE REDUCTASE"/>
    <property type="match status" value="1"/>
</dbReference>
<evidence type="ECO:0000256" key="4">
    <source>
        <dbReference type="ARBA" id="ARBA00022563"/>
    </source>
</evidence>
<comment type="caution">
    <text evidence="9">The sequence shown here is derived from an EMBL/GenBank/DDBJ whole genome shotgun (WGS) entry which is preliminary data.</text>
</comment>
<keyword evidence="6 7" id="KW-0560">Oxidoreductase</keyword>
<comment type="catalytic activity">
    <reaction evidence="7">
        <text>(6S)-5,6,7,8-tetrahydrofolate + NADP(+) = 7,8-dihydrofolate + NADPH + H(+)</text>
        <dbReference type="Rhea" id="RHEA:15009"/>
        <dbReference type="ChEBI" id="CHEBI:15378"/>
        <dbReference type="ChEBI" id="CHEBI:57451"/>
        <dbReference type="ChEBI" id="CHEBI:57453"/>
        <dbReference type="ChEBI" id="CHEBI:57783"/>
        <dbReference type="ChEBI" id="CHEBI:58349"/>
        <dbReference type="EC" id="1.5.1.3"/>
    </reaction>
</comment>
<dbReference type="PIRSF" id="PIRSF000194">
    <property type="entry name" value="DHFR"/>
    <property type="match status" value="1"/>
</dbReference>
<comment type="function">
    <text evidence="7">Key enzyme in folate metabolism. Catalyzes an essential reaction for de novo glycine and purine synthesis, and for DNA precursor synthesis.</text>
</comment>
<dbReference type="Proteomes" id="UP001596439">
    <property type="component" value="Unassembled WGS sequence"/>
</dbReference>
<dbReference type="RefSeq" id="WP_214788368.1">
    <property type="nucleotide sequence ID" value="NZ_JANIEL010000004.1"/>
</dbReference>
<protein>
    <recommendedName>
        <fullName evidence="3 7">Dihydrofolate reductase</fullName>
        <ecNumber evidence="3 7">1.5.1.3</ecNumber>
    </recommendedName>
</protein>
<dbReference type="PRINTS" id="PR00070">
    <property type="entry name" value="DHFR"/>
</dbReference>
<feature type="domain" description="DHFR" evidence="8">
    <location>
        <begin position="1"/>
        <end position="157"/>
    </location>
</feature>
<keyword evidence="4 7" id="KW-0554">One-carbon metabolism</keyword>
<evidence type="ECO:0000256" key="6">
    <source>
        <dbReference type="ARBA" id="ARBA00023002"/>
    </source>
</evidence>
<name>A0ABW2PPB0_9BACL</name>
<proteinExistence type="inferred from homology"/>
<evidence type="ECO:0000259" key="8">
    <source>
        <dbReference type="PROSITE" id="PS51330"/>
    </source>
</evidence>
<keyword evidence="5 7" id="KW-0521">NADP</keyword>
<dbReference type="EC" id="1.5.1.3" evidence="3 7"/>
<evidence type="ECO:0000256" key="3">
    <source>
        <dbReference type="ARBA" id="ARBA00012856"/>
    </source>
</evidence>
<comment type="pathway">
    <text evidence="1 7">Cofactor biosynthesis; tetrahydrofolate biosynthesis; 5,6,7,8-tetrahydrofolate from 7,8-dihydrofolate: step 1/1.</text>
</comment>